<dbReference type="CDD" id="cd04301">
    <property type="entry name" value="NAT_SF"/>
    <property type="match status" value="1"/>
</dbReference>
<organism evidence="4 5">
    <name type="scientific">Actinoplanes couchii</name>
    <dbReference type="NCBI Taxonomy" id="403638"/>
    <lineage>
        <taxon>Bacteria</taxon>
        <taxon>Bacillati</taxon>
        <taxon>Actinomycetota</taxon>
        <taxon>Actinomycetes</taxon>
        <taxon>Micromonosporales</taxon>
        <taxon>Micromonosporaceae</taxon>
        <taxon>Actinoplanes</taxon>
    </lineage>
</organism>
<dbReference type="Pfam" id="PF13508">
    <property type="entry name" value="Acetyltransf_7"/>
    <property type="match status" value="1"/>
</dbReference>
<dbReference type="Gene3D" id="3.40.630.30">
    <property type="match status" value="1"/>
</dbReference>
<evidence type="ECO:0000259" key="3">
    <source>
        <dbReference type="PROSITE" id="PS51186"/>
    </source>
</evidence>
<evidence type="ECO:0000256" key="2">
    <source>
        <dbReference type="ARBA" id="ARBA00023315"/>
    </source>
</evidence>
<evidence type="ECO:0000313" key="4">
    <source>
        <dbReference type="EMBL" id="GID61927.1"/>
    </source>
</evidence>
<gene>
    <name evidence="4" type="ORF">Aco03nite_103310</name>
</gene>
<name>A0ABQ3XU77_9ACTN</name>
<dbReference type="InterPro" id="IPR016181">
    <property type="entry name" value="Acyl_CoA_acyltransferase"/>
</dbReference>
<evidence type="ECO:0000313" key="5">
    <source>
        <dbReference type="Proteomes" id="UP000612282"/>
    </source>
</evidence>
<keyword evidence="2" id="KW-0012">Acyltransferase</keyword>
<accession>A0ABQ3XU77</accession>
<dbReference type="EMBL" id="BOMG01000148">
    <property type="protein sequence ID" value="GID61927.1"/>
    <property type="molecule type" value="Genomic_DNA"/>
</dbReference>
<keyword evidence="1" id="KW-0808">Transferase</keyword>
<reference evidence="4 5" key="1">
    <citation type="submission" date="2021-01" db="EMBL/GenBank/DDBJ databases">
        <title>Whole genome shotgun sequence of Actinoplanes couchii NBRC 106145.</title>
        <authorList>
            <person name="Komaki H."/>
            <person name="Tamura T."/>
        </authorList>
    </citation>
    <scope>NUCLEOTIDE SEQUENCE [LARGE SCALE GENOMIC DNA]</scope>
    <source>
        <strain evidence="4 5">NBRC 106145</strain>
    </source>
</reference>
<dbReference type="Proteomes" id="UP000612282">
    <property type="component" value="Unassembled WGS sequence"/>
</dbReference>
<keyword evidence="5" id="KW-1185">Reference proteome</keyword>
<dbReference type="SUPFAM" id="SSF55729">
    <property type="entry name" value="Acyl-CoA N-acyltransferases (Nat)"/>
    <property type="match status" value="1"/>
</dbReference>
<dbReference type="PROSITE" id="PS51186">
    <property type="entry name" value="GNAT"/>
    <property type="match status" value="1"/>
</dbReference>
<dbReference type="PANTHER" id="PTHR43877:SF1">
    <property type="entry name" value="ACETYLTRANSFERASE"/>
    <property type="match status" value="1"/>
</dbReference>
<feature type="domain" description="N-acetyltransferase" evidence="3">
    <location>
        <begin position="1"/>
        <end position="150"/>
    </location>
</feature>
<dbReference type="InterPro" id="IPR050832">
    <property type="entry name" value="Bact_Acetyltransf"/>
</dbReference>
<evidence type="ECO:0000256" key="1">
    <source>
        <dbReference type="ARBA" id="ARBA00022679"/>
    </source>
</evidence>
<dbReference type="InterPro" id="IPR000182">
    <property type="entry name" value="GNAT_dom"/>
</dbReference>
<sequence length="150" mass="16349">MRIRTMSETDLPTVVALAVEVFGPFHEESFRPAVGEVVFTDRDAHWREEYAEQIPKLAHVAVAETPDGVIAGFVAWDDRGDVSHVAVSPGHRRTGLGRALCEHAFARLKAAGTTVATIGTGGDDFHAPARALYESLGCTPFPLVTYYREL</sequence>
<dbReference type="PANTHER" id="PTHR43877">
    <property type="entry name" value="AMINOALKYLPHOSPHONATE N-ACETYLTRANSFERASE-RELATED-RELATED"/>
    <property type="match status" value="1"/>
</dbReference>
<comment type="caution">
    <text evidence="4">The sequence shown here is derived from an EMBL/GenBank/DDBJ whole genome shotgun (WGS) entry which is preliminary data.</text>
</comment>
<proteinExistence type="predicted"/>
<protein>
    <recommendedName>
        <fullName evidence="3">N-acetyltransferase domain-containing protein</fullName>
    </recommendedName>
</protein>